<dbReference type="GO" id="GO:0043365">
    <property type="term" value="F:[formate-C-acetyltransferase]-activating enzyme activity"/>
    <property type="evidence" value="ECO:0007669"/>
    <property type="project" value="UniProtKB-EC"/>
</dbReference>
<evidence type="ECO:0000256" key="7">
    <source>
        <dbReference type="ARBA" id="ARBA00023002"/>
    </source>
</evidence>
<keyword evidence="8 10" id="KW-0408">Iron</keyword>
<dbReference type="CDD" id="cd01335">
    <property type="entry name" value="Radical_SAM"/>
    <property type="match status" value="1"/>
</dbReference>
<dbReference type="SFLD" id="SFLDG01066">
    <property type="entry name" value="organic_radical-activating_enz"/>
    <property type="match status" value="1"/>
</dbReference>
<dbReference type="PROSITE" id="PS51918">
    <property type="entry name" value="RADICAL_SAM"/>
    <property type="match status" value="1"/>
</dbReference>
<proteinExistence type="inferred from homology"/>
<keyword evidence="13" id="KW-1185">Reference proteome</keyword>
<evidence type="ECO:0000313" key="13">
    <source>
        <dbReference type="Proteomes" id="UP001597267"/>
    </source>
</evidence>
<keyword evidence="7 10" id="KW-0560">Oxidoreductase</keyword>
<evidence type="ECO:0000256" key="2">
    <source>
        <dbReference type="ARBA" id="ARBA00009777"/>
    </source>
</evidence>
<sequence length="262" mass="29588">MLAVQAETSLSTQPVTGYVHSIETFGAVDGPGTRFVAFLQGCRMRCEFCHNPDTWNTGVGTEVTPDELLAQAVKYKAFWGKKGGITVSGGESLLQIDFILELFKKAKAQGINTCLDTCGQPFSYKEPFFSKFKELMQYTDVSLVDIKHIDPYEHKRLTGWTNENILSMIQYMSDNGHHMWIRHVLVPERTDYDDYLAQLGAYIKTIKTVDKVEVLPYHTMGVSKYDELGFNYPLEGIEPPIAERVANAERLLDTSAYTGYKN</sequence>
<dbReference type="Pfam" id="PF04055">
    <property type="entry name" value="Radical_SAM"/>
    <property type="match status" value="1"/>
</dbReference>
<evidence type="ECO:0000256" key="3">
    <source>
        <dbReference type="ARBA" id="ARBA00021356"/>
    </source>
</evidence>
<dbReference type="SFLD" id="SFLDS00029">
    <property type="entry name" value="Radical_SAM"/>
    <property type="match status" value="1"/>
</dbReference>
<keyword evidence="4 10" id="KW-0004">4Fe-4S</keyword>
<comment type="catalytic activity">
    <reaction evidence="10">
        <text>glycyl-[formate C-acetyltransferase] + reduced [flavodoxin] + S-adenosyl-L-methionine = glycin-2-yl radical-[formate C-acetyltransferase] + semiquinone [flavodoxin] + 5'-deoxyadenosine + L-methionine + H(+)</text>
        <dbReference type="Rhea" id="RHEA:19225"/>
        <dbReference type="Rhea" id="RHEA-COMP:10622"/>
        <dbReference type="Rhea" id="RHEA-COMP:12190"/>
        <dbReference type="Rhea" id="RHEA-COMP:12191"/>
        <dbReference type="Rhea" id="RHEA-COMP:14480"/>
        <dbReference type="ChEBI" id="CHEBI:15378"/>
        <dbReference type="ChEBI" id="CHEBI:17319"/>
        <dbReference type="ChEBI" id="CHEBI:29947"/>
        <dbReference type="ChEBI" id="CHEBI:32722"/>
        <dbReference type="ChEBI" id="CHEBI:57618"/>
        <dbReference type="ChEBI" id="CHEBI:57844"/>
        <dbReference type="ChEBI" id="CHEBI:59789"/>
        <dbReference type="ChEBI" id="CHEBI:140311"/>
        <dbReference type="EC" id="1.97.1.4"/>
    </reaction>
</comment>
<dbReference type="SUPFAM" id="SSF102114">
    <property type="entry name" value="Radical SAM enzymes"/>
    <property type="match status" value="1"/>
</dbReference>
<evidence type="ECO:0000256" key="10">
    <source>
        <dbReference type="RuleBase" id="RU362053"/>
    </source>
</evidence>
<comment type="subcellular location">
    <subcellularLocation>
        <location evidence="10">Cytoplasm</location>
    </subcellularLocation>
</comment>
<evidence type="ECO:0000256" key="1">
    <source>
        <dbReference type="ARBA" id="ARBA00003141"/>
    </source>
</evidence>
<keyword evidence="12" id="KW-0670">Pyruvate</keyword>
<dbReference type="EC" id="1.97.1.4" evidence="10"/>
<dbReference type="EMBL" id="JBHTOP010000023">
    <property type="protein sequence ID" value="MFD1672257.1"/>
    <property type="molecule type" value="Genomic_DNA"/>
</dbReference>
<organism evidence="12 13">
    <name type="scientific">Agrilactobacillus yilanensis</name>
    <dbReference type="NCBI Taxonomy" id="2485997"/>
    <lineage>
        <taxon>Bacteria</taxon>
        <taxon>Bacillati</taxon>
        <taxon>Bacillota</taxon>
        <taxon>Bacilli</taxon>
        <taxon>Lactobacillales</taxon>
        <taxon>Lactobacillaceae</taxon>
        <taxon>Agrilactobacillus</taxon>
    </lineage>
</organism>
<dbReference type="Proteomes" id="UP001597267">
    <property type="component" value="Unassembled WGS sequence"/>
</dbReference>
<dbReference type="RefSeq" id="WP_125714886.1">
    <property type="nucleotide sequence ID" value="NZ_JBHTOP010000023.1"/>
</dbReference>
<evidence type="ECO:0000256" key="5">
    <source>
        <dbReference type="ARBA" id="ARBA00022691"/>
    </source>
</evidence>
<name>A0ABW4J7S5_9LACO</name>
<keyword evidence="10" id="KW-0963">Cytoplasm</keyword>
<evidence type="ECO:0000256" key="8">
    <source>
        <dbReference type="ARBA" id="ARBA00023004"/>
    </source>
</evidence>
<dbReference type="PANTHER" id="PTHR30352">
    <property type="entry name" value="PYRUVATE FORMATE-LYASE-ACTIVATING ENZYME"/>
    <property type="match status" value="1"/>
</dbReference>
<evidence type="ECO:0000256" key="6">
    <source>
        <dbReference type="ARBA" id="ARBA00022723"/>
    </source>
</evidence>
<comment type="caution">
    <text evidence="12">The sequence shown here is derived from an EMBL/GenBank/DDBJ whole genome shotgun (WGS) entry which is preliminary data.</text>
</comment>
<keyword evidence="9 10" id="KW-0411">Iron-sulfur</keyword>
<dbReference type="InterPro" id="IPR034457">
    <property type="entry name" value="Organic_radical-activating"/>
</dbReference>
<dbReference type="InterPro" id="IPR001989">
    <property type="entry name" value="Radical_activat_CS"/>
</dbReference>
<evidence type="ECO:0000256" key="9">
    <source>
        <dbReference type="ARBA" id="ARBA00023014"/>
    </source>
</evidence>
<dbReference type="InterPro" id="IPR013785">
    <property type="entry name" value="Aldolase_TIM"/>
</dbReference>
<dbReference type="InterPro" id="IPR007197">
    <property type="entry name" value="rSAM"/>
</dbReference>
<dbReference type="InterPro" id="IPR012839">
    <property type="entry name" value="Organic_radical_activase"/>
</dbReference>
<evidence type="ECO:0000313" key="12">
    <source>
        <dbReference type="EMBL" id="MFD1672257.1"/>
    </source>
</evidence>
<dbReference type="PIRSF" id="PIRSF000371">
    <property type="entry name" value="PFL_act_enz"/>
    <property type="match status" value="1"/>
</dbReference>
<dbReference type="PANTHER" id="PTHR30352:SF5">
    <property type="entry name" value="PYRUVATE FORMATE-LYASE 1-ACTIVATING ENZYME"/>
    <property type="match status" value="1"/>
</dbReference>
<comment type="function">
    <text evidence="1 10">Activation of pyruvate formate-lyase under anaerobic conditions by generation of an organic free radical, using S-adenosylmethionine and reduced flavodoxin as cosubstrates to produce 5'-deoxy-adenosine.</text>
</comment>
<dbReference type="InterPro" id="IPR058240">
    <property type="entry name" value="rSAM_sf"/>
</dbReference>
<gene>
    <name evidence="12" type="primary">pflA</name>
    <name evidence="12" type="ORF">ACFQ5M_09125</name>
</gene>
<comment type="similarity">
    <text evidence="2 10">Belongs to the organic radical-activating enzymes family.</text>
</comment>
<dbReference type="Gene3D" id="3.20.20.70">
    <property type="entry name" value="Aldolase class I"/>
    <property type="match status" value="1"/>
</dbReference>
<dbReference type="NCBIfam" id="TIGR02493">
    <property type="entry name" value="PFLA"/>
    <property type="match status" value="1"/>
</dbReference>
<accession>A0ABW4J7S5</accession>
<dbReference type="PROSITE" id="PS01087">
    <property type="entry name" value="RADICAL_ACTIVATING"/>
    <property type="match status" value="1"/>
</dbReference>
<keyword evidence="6 10" id="KW-0479">Metal-binding</keyword>
<evidence type="ECO:0000259" key="11">
    <source>
        <dbReference type="PROSITE" id="PS51918"/>
    </source>
</evidence>
<evidence type="ECO:0000256" key="4">
    <source>
        <dbReference type="ARBA" id="ARBA00022485"/>
    </source>
</evidence>
<reference evidence="13" key="1">
    <citation type="journal article" date="2019" name="Int. J. Syst. Evol. Microbiol.">
        <title>The Global Catalogue of Microorganisms (GCM) 10K type strain sequencing project: providing services to taxonomists for standard genome sequencing and annotation.</title>
        <authorList>
            <consortium name="The Broad Institute Genomics Platform"/>
            <consortium name="The Broad Institute Genome Sequencing Center for Infectious Disease"/>
            <person name="Wu L."/>
            <person name="Ma J."/>
        </authorList>
    </citation>
    <scope>NUCLEOTIDE SEQUENCE [LARGE SCALE GENOMIC DNA]</scope>
    <source>
        <strain evidence="13">CCM 8896</strain>
    </source>
</reference>
<dbReference type="InterPro" id="IPR012838">
    <property type="entry name" value="PFL1_activating"/>
</dbReference>
<feature type="domain" description="Radical SAM core" evidence="11">
    <location>
        <begin position="28"/>
        <end position="261"/>
    </location>
</feature>
<protein>
    <recommendedName>
        <fullName evidence="3 10">Pyruvate formate-lyase-activating enzyme</fullName>
        <ecNumber evidence="10">1.97.1.4</ecNumber>
    </recommendedName>
</protein>
<comment type="cofactor">
    <cofactor evidence="10">
        <name>[4Fe-4S] cluster</name>
        <dbReference type="ChEBI" id="CHEBI:49883"/>
    </cofactor>
    <text evidence="10">Binds 1 [4Fe-4S] cluster. The cluster is coordinated with 3 cysteines and an exchangeable S-adenosyl-L-methionine.</text>
</comment>
<keyword evidence="5 10" id="KW-0949">S-adenosyl-L-methionine</keyword>